<dbReference type="Pfam" id="PF19489">
    <property type="entry name" value="SLT_4"/>
    <property type="match status" value="1"/>
</dbReference>
<evidence type="ECO:0000259" key="2">
    <source>
        <dbReference type="Pfam" id="PF19489"/>
    </source>
</evidence>
<sequence>MKRLALFLLPLLLTGCFFSSPAVKVDNICSLMDEEVGWYKAAKASEKKYGAPAHVQLAIIYQESHFESDARPPRGSLFGVIPWTRASNAYGFAQAKTETWDWYKKSTGNRDAVRDKFADAVDFVGWYISTSNKISSISKNDTYNQYLAYHEGHGGFKRKTYKQKDWLIEVARKVERNAKRYQQQLQQCGSQLDRNNSWSYF</sequence>
<feature type="signal peptide" evidence="1">
    <location>
        <begin position="1"/>
        <end position="24"/>
    </location>
</feature>
<dbReference type="EMBL" id="CP138327">
    <property type="protein sequence ID" value="WXT99772.1"/>
    <property type="molecule type" value="Genomic_DNA"/>
</dbReference>
<dbReference type="PROSITE" id="PS51257">
    <property type="entry name" value="PROKAR_LIPOPROTEIN"/>
    <property type="match status" value="1"/>
</dbReference>
<dbReference type="CDD" id="cd00442">
    <property type="entry name" value="Lyz-like"/>
    <property type="match status" value="1"/>
</dbReference>
<organism evidence="3">
    <name type="scientific">Catillopecten margaritatus gill symbiont</name>
    <dbReference type="NCBI Taxonomy" id="3083288"/>
    <lineage>
        <taxon>Bacteria</taxon>
        <taxon>Pseudomonadati</taxon>
        <taxon>Pseudomonadota</taxon>
        <taxon>Gammaproteobacteria</taxon>
        <taxon>sulfur-oxidizing symbionts</taxon>
    </lineage>
</organism>
<dbReference type="InterPro" id="IPR045795">
    <property type="entry name" value="SLT_4"/>
</dbReference>
<dbReference type="SUPFAM" id="SSF53955">
    <property type="entry name" value="Lysozyme-like"/>
    <property type="match status" value="1"/>
</dbReference>
<proteinExistence type="predicted"/>
<reference evidence="3" key="1">
    <citation type="submission" date="2023-10" db="EMBL/GenBank/DDBJ databases">
        <title>The first scallop-associated chemosynthetic bacterial symbiont.</title>
        <authorList>
            <person name="Lin Y.-T."/>
            <person name="Sun J."/>
            <person name="Ip J.C.-H."/>
            <person name="He X."/>
            <person name="Gao Z.-M."/>
            <person name="Perez M."/>
            <person name="Xu T."/>
            <person name="Qian P.-Y."/>
            <person name="Qiu J.-W."/>
        </authorList>
    </citation>
    <scope>NUCLEOTIDE SEQUENCE</scope>
    <source>
        <strain evidence="3">Gill1</strain>
    </source>
</reference>
<dbReference type="AlphaFoldDB" id="A0AAU6PFJ5"/>
<dbReference type="InterPro" id="IPR023346">
    <property type="entry name" value="Lysozyme-like_dom_sf"/>
</dbReference>
<protein>
    <recommendedName>
        <fullName evidence="2">Transglycosylase SLT domain-containing protein</fullName>
    </recommendedName>
</protein>
<name>A0AAU6PFJ5_9GAMM</name>
<feature type="chain" id="PRO_5043627072" description="Transglycosylase SLT domain-containing protein" evidence="1">
    <location>
        <begin position="25"/>
        <end position="201"/>
    </location>
</feature>
<accession>A0AAU6PFJ5</accession>
<gene>
    <name evidence="3" type="ORF">Ctma_0476</name>
</gene>
<dbReference type="Gene3D" id="1.10.530.10">
    <property type="match status" value="1"/>
</dbReference>
<feature type="domain" description="Transglycosylase SLT" evidence="2">
    <location>
        <begin position="5"/>
        <end position="188"/>
    </location>
</feature>
<evidence type="ECO:0000256" key="1">
    <source>
        <dbReference type="SAM" id="SignalP"/>
    </source>
</evidence>
<evidence type="ECO:0000313" key="3">
    <source>
        <dbReference type="EMBL" id="WXT99772.1"/>
    </source>
</evidence>
<keyword evidence="1" id="KW-0732">Signal</keyword>